<dbReference type="NCBIfam" id="TIGR00252">
    <property type="entry name" value="YraN family protein"/>
    <property type="match status" value="1"/>
</dbReference>
<dbReference type="RefSeq" id="WP_328985749.1">
    <property type="nucleotide sequence ID" value="NZ_CP121472.1"/>
</dbReference>
<dbReference type="Proteomes" id="UP001432180">
    <property type="component" value="Chromosome"/>
</dbReference>
<gene>
    <name evidence="4" type="ORF">Thiowin_00044</name>
</gene>
<dbReference type="InterPro" id="IPR011335">
    <property type="entry name" value="Restrct_endonuc-II-like"/>
</dbReference>
<evidence type="ECO:0000313" key="4">
    <source>
        <dbReference type="EMBL" id="WPL15164.1"/>
    </source>
</evidence>
<evidence type="ECO:0000256" key="3">
    <source>
        <dbReference type="SAM" id="MobiDB-lite"/>
    </source>
</evidence>
<proteinExistence type="inferred from homology"/>
<comment type="similarity">
    <text evidence="1 2">Belongs to the UPF0102 family.</text>
</comment>
<dbReference type="PANTHER" id="PTHR34039:SF1">
    <property type="entry name" value="UPF0102 PROTEIN YRAN"/>
    <property type="match status" value="1"/>
</dbReference>
<dbReference type="Pfam" id="PF02021">
    <property type="entry name" value="UPF0102"/>
    <property type="match status" value="1"/>
</dbReference>
<accession>A0ABZ0S466</accession>
<name>A0ABZ0S466_9GAMM</name>
<dbReference type="HAMAP" id="MF_00048">
    <property type="entry name" value="UPF0102"/>
    <property type="match status" value="1"/>
</dbReference>
<dbReference type="Gene3D" id="3.40.1350.10">
    <property type="match status" value="1"/>
</dbReference>
<sequence length="138" mass="15600">MTASGGRQIHRAGAKSPRLGSETALARGQGYETLARQYLQTQGLEWIASNHRCRFGEIDLIMRDRQVLAFVEVRYRRSQRFGGAGASVDTRKQRKLIMTARHYLSHHPTDSACRFDVVAIEGQEVIHWIKGAFDASEQ</sequence>
<dbReference type="EMBL" id="CP121472">
    <property type="protein sequence ID" value="WPL15164.1"/>
    <property type="molecule type" value="Genomic_DNA"/>
</dbReference>
<reference evidence="4 5" key="1">
    <citation type="journal article" date="2023" name="Microorganisms">
        <title>Thiorhodovibrio frisius and Trv. litoralis spp. nov., Two Novel Members from a Clade of Fastidious Purple Sulfur Bacteria That Exhibit Unique Red-Shifted Light-Harvesting Capabilities.</title>
        <authorList>
            <person name="Methner A."/>
            <person name="Kuzyk S.B."/>
            <person name="Petersen J."/>
            <person name="Bauer S."/>
            <person name="Brinkmann H."/>
            <person name="Sichau K."/>
            <person name="Wanner G."/>
            <person name="Wolf J."/>
            <person name="Neumann-Schaal M."/>
            <person name="Henke P."/>
            <person name="Tank M."/>
            <person name="Sproer C."/>
            <person name="Bunk B."/>
            <person name="Overmann J."/>
        </authorList>
    </citation>
    <scope>NUCLEOTIDE SEQUENCE [LARGE SCALE GENOMIC DNA]</scope>
    <source>
        <strain evidence="4 5">DSM 6702</strain>
    </source>
</reference>
<feature type="region of interest" description="Disordered" evidence="3">
    <location>
        <begin position="1"/>
        <end position="22"/>
    </location>
</feature>
<dbReference type="PANTHER" id="PTHR34039">
    <property type="entry name" value="UPF0102 PROTEIN YRAN"/>
    <property type="match status" value="1"/>
</dbReference>
<keyword evidence="5" id="KW-1185">Reference proteome</keyword>
<dbReference type="NCBIfam" id="NF009150">
    <property type="entry name" value="PRK12497.1-3"/>
    <property type="match status" value="1"/>
</dbReference>
<evidence type="ECO:0000256" key="2">
    <source>
        <dbReference type="HAMAP-Rule" id="MF_00048"/>
    </source>
</evidence>
<protein>
    <recommendedName>
        <fullName evidence="2">UPF0102 protein Thiowin_00044</fullName>
    </recommendedName>
</protein>
<evidence type="ECO:0000313" key="5">
    <source>
        <dbReference type="Proteomes" id="UP001432180"/>
    </source>
</evidence>
<dbReference type="InterPro" id="IPR003509">
    <property type="entry name" value="UPF0102_YraN-like"/>
</dbReference>
<organism evidence="4 5">
    <name type="scientific">Thiorhodovibrio winogradskyi</name>
    <dbReference type="NCBI Taxonomy" id="77007"/>
    <lineage>
        <taxon>Bacteria</taxon>
        <taxon>Pseudomonadati</taxon>
        <taxon>Pseudomonadota</taxon>
        <taxon>Gammaproteobacteria</taxon>
        <taxon>Chromatiales</taxon>
        <taxon>Chromatiaceae</taxon>
        <taxon>Thiorhodovibrio</taxon>
    </lineage>
</organism>
<evidence type="ECO:0000256" key="1">
    <source>
        <dbReference type="ARBA" id="ARBA00006738"/>
    </source>
</evidence>
<dbReference type="SUPFAM" id="SSF52980">
    <property type="entry name" value="Restriction endonuclease-like"/>
    <property type="match status" value="1"/>
</dbReference>
<dbReference type="CDD" id="cd20736">
    <property type="entry name" value="PoNe_Nuclease"/>
    <property type="match status" value="1"/>
</dbReference>
<dbReference type="InterPro" id="IPR011856">
    <property type="entry name" value="tRNA_endonuc-like_dom_sf"/>
</dbReference>